<organism evidence="2 3">
    <name type="scientific">Gimesia panareensis</name>
    <dbReference type="NCBI Taxonomy" id="2527978"/>
    <lineage>
        <taxon>Bacteria</taxon>
        <taxon>Pseudomonadati</taxon>
        <taxon>Planctomycetota</taxon>
        <taxon>Planctomycetia</taxon>
        <taxon>Planctomycetales</taxon>
        <taxon>Planctomycetaceae</taxon>
        <taxon>Gimesia</taxon>
    </lineage>
</organism>
<gene>
    <name evidence="2" type="ORF">Pan153_09420</name>
</gene>
<dbReference type="InterPro" id="IPR029062">
    <property type="entry name" value="Class_I_gatase-like"/>
</dbReference>
<proteinExistence type="predicted"/>
<dbReference type="Pfam" id="PF09825">
    <property type="entry name" value="BPL_N"/>
    <property type="match status" value="1"/>
</dbReference>
<dbReference type="Gene3D" id="3.40.50.880">
    <property type="match status" value="1"/>
</dbReference>
<evidence type="ECO:0000259" key="1">
    <source>
        <dbReference type="Pfam" id="PF09825"/>
    </source>
</evidence>
<dbReference type="InterPro" id="IPR019197">
    <property type="entry name" value="Biotin-prot_ligase_N"/>
</dbReference>
<dbReference type="EMBL" id="CP036317">
    <property type="protein sequence ID" value="QDV16315.1"/>
    <property type="molecule type" value="Genomic_DNA"/>
</dbReference>
<evidence type="ECO:0000313" key="3">
    <source>
        <dbReference type="Proteomes" id="UP000320839"/>
    </source>
</evidence>
<accession>A0A518FIY5</accession>
<evidence type="ECO:0000313" key="2">
    <source>
        <dbReference type="EMBL" id="QDV16315.1"/>
    </source>
</evidence>
<dbReference type="OrthoDB" id="8333609at2"/>
<dbReference type="AlphaFoldDB" id="A0A518FIY5"/>
<dbReference type="RefSeq" id="WP_145454240.1">
    <property type="nucleotide sequence ID" value="NZ_CP036317.1"/>
</dbReference>
<reference evidence="2 3" key="1">
    <citation type="submission" date="2019-02" db="EMBL/GenBank/DDBJ databases">
        <title>Deep-cultivation of Planctomycetes and their phenomic and genomic characterization uncovers novel biology.</title>
        <authorList>
            <person name="Wiegand S."/>
            <person name="Jogler M."/>
            <person name="Boedeker C."/>
            <person name="Pinto D."/>
            <person name="Vollmers J."/>
            <person name="Rivas-Marin E."/>
            <person name="Kohn T."/>
            <person name="Peeters S.H."/>
            <person name="Heuer A."/>
            <person name="Rast P."/>
            <person name="Oberbeckmann S."/>
            <person name="Bunk B."/>
            <person name="Jeske O."/>
            <person name="Meyerdierks A."/>
            <person name="Storesund J.E."/>
            <person name="Kallscheuer N."/>
            <person name="Luecker S."/>
            <person name="Lage O.M."/>
            <person name="Pohl T."/>
            <person name="Merkel B.J."/>
            <person name="Hornburger P."/>
            <person name="Mueller R.-W."/>
            <person name="Bruemmer F."/>
            <person name="Labrenz M."/>
            <person name="Spormann A.M."/>
            <person name="Op den Camp H."/>
            <person name="Overmann J."/>
            <person name="Amann R."/>
            <person name="Jetten M.S.M."/>
            <person name="Mascher T."/>
            <person name="Medema M.H."/>
            <person name="Devos D.P."/>
            <person name="Kaster A.-K."/>
            <person name="Ovreas L."/>
            <person name="Rohde M."/>
            <person name="Galperin M.Y."/>
            <person name="Jogler C."/>
        </authorList>
    </citation>
    <scope>NUCLEOTIDE SEQUENCE [LARGE SCALE GENOMIC DNA]</scope>
    <source>
        <strain evidence="2 3">Pan153</strain>
    </source>
</reference>
<feature type="domain" description="Biotin-protein ligase N-terminal" evidence="1">
    <location>
        <begin position="237"/>
        <end position="346"/>
    </location>
</feature>
<dbReference type="Proteomes" id="UP000320839">
    <property type="component" value="Chromosome"/>
</dbReference>
<name>A0A518FIY5_9PLAN</name>
<sequence>MKRSLLTGMTFYLALFLLTAGVAASPVEYLQQTSDRPGPVVAVVGLSADAGDAGMRAAQQIAHWKITCGSLTVIMRANPTSGLLQQKRVSLGKQSRQGESVEQVLQEIKPDWVIELTESFDAHSLIAEAEGAQVLGAGDEKAMPQLLVSMAVAAQKAGTGEEPRWESRLVEDLATEKASRIVVVTSAKDPRERREWYRTRQQRAAVHALLKQLQLRPPDSSPDELMPAEREAGRIRVAIYQGPGAVSSSGHDPVWIQHTLEALPDFQTALIGPTDIQAGGLSRFDVLLVGGGLSNRQARGLGAEGRAAIVRFVESGGGYVGICAGMFLASSDSETRLHLLPIDVTGSSGIGKVKLDFQAKDEIRVQGTHPAKFSGGPVEVRLQQEADESVKILAWFRSEPKDKKTSRTLTDTPAIVSGSHGQGRVFVFSPHCERYPGPRAAFHNALRWAAGAEITD</sequence>
<protein>
    <recommendedName>
        <fullName evidence="1">Biotin-protein ligase N-terminal domain-containing protein</fullName>
    </recommendedName>
</protein>
<dbReference type="SUPFAM" id="SSF52317">
    <property type="entry name" value="Class I glutamine amidotransferase-like"/>
    <property type="match status" value="1"/>
</dbReference>